<gene>
    <name evidence="4" type="ORF">C5613_43805</name>
</gene>
<evidence type="ECO:0000256" key="2">
    <source>
        <dbReference type="ARBA" id="ARBA00022840"/>
    </source>
</evidence>
<dbReference type="PANTHER" id="PTHR43272:SF33">
    <property type="entry name" value="AMP-BINDING DOMAIN-CONTAINING PROTEIN-RELATED"/>
    <property type="match status" value="1"/>
</dbReference>
<evidence type="ECO:0000313" key="5">
    <source>
        <dbReference type="Proteomes" id="UP000239290"/>
    </source>
</evidence>
<keyword evidence="4" id="KW-0436">Ligase</keyword>
<sequence>MQATSTADTSPGEAFERALHANTVCEAFQITAAARADQVAVRTADDSVSLTFGTLAERVRRVAAGLAALGLERGDTVGIMLTNRPEFHLVDLAAMHLGALAFSIYNTSAHDQIEYLFADAGNRIVITERAFVDRLTAVRDGGTPIDHLIVVDGAPDGTLSLEDVEAGGDPYFDFEAAWSAVGPDDLLTLIYTSGTTGPPKGVELTHHNMMTKIRALQQILPVTPGGRTISFLPAAHIGDRWSGHYSPLAVWGFTVTTCADARKVMEIAQQLRPTVFLPVPRMWEKAKAAVEAAIDADPNVARRTLTRWAIDTGIKKARAEQDGRSVGPILDLQAKIADALVGSKIRRKLGLDQSEWFLTGSAPTPRHVFEFFAAVGIPICELWAMSETSCVMTVNPKDRNRVGTVGVPIPGLEVKLAPDGELLVRSETVMRGYRNKPEQTAEAIDSEGWLHTGDIGTIDDDGYVRLVDRKKDIIINSAGKNMSPANIETWLRTSSPLIGQAACIGDGRPYNVALIALDPEGAAGKAADDPATIAEIAAGVEHANSHLSRVEQIKKFTIVAEPWLPGSDELTPTMKIKRRNVVTKYATQIEELYAK</sequence>
<dbReference type="SUPFAM" id="SSF56801">
    <property type="entry name" value="Acetyl-CoA synthetase-like"/>
    <property type="match status" value="1"/>
</dbReference>
<proteinExistence type="predicted"/>
<dbReference type="GO" id="GO:0016020">
    <property type="term" value="C:membrane"/>
    <property type="evidence" value="ECO:0007669"/>
    <property type="project" value="TreeGrafter"/>
</dbReference>
<dbReference type="Gene3D" id="3.40.50.12780">
    <property type="entry name" value="N-terminal domain of ligase-like"/>
    <property type="match status" value="1"/>
</dbReference>
<dbReference type="RefSeq" id="WP_105424025.1">
    <property type="nucleotide sequence ID" value="NZ_PUIO01000126.1"/>
</dbReference>
<dbReference type="GO" id="GO:0005524">
    <property type="term" value="F:ATP binding"/>
    <property type="evidence" value="ECO:0007669"/>
    <property type="project" value="UniProtKB-KW"/>
</dbReference>
<protein>
    <submittedName>
        <fullName evidence="4">Long-chain fatty acid--CoA ligase</fullName>
    </submittedName>
</protein>
<reference evidence="5" key="1">
    <citation type="submission" date="2018-02" db="EMBL/GenBank/DDBJ databases">
        <title>Draft genome sequencing of Rhodococcus opacus KU647198.</title>
        <authorList>
            <person name="Zheng B.-X."/>
        </authorList>
    </citation>
    <scope>NUCLEOTIDE SEQUENCE [LARGE SCALE GENOMIC DNA]</scope>
    <source>
        <strain evidence="5">04-OD7</strain>
    </source>
</reference>
<keyword evidence="2" id="KW-0067">ATP-binding</keyword>
<dbReference type="Pfam" id="PF23562">
    <property type="entry name" value="AMP-binding_C_3"/>
    <property type="match status" value="1"/>
</dbReference>
<dbReference type="EMBL" id="PUIO01000126">
    <property type="protein sequence ID" value="PQP10764.1"/>
    <property type="molecule type" value="Genomic_DNA"/>
</dbReference>
<name>A0A2S8I7K2_RHOOP</name>
<dbReference type="PANTHER" id="PTHR43272">
    <property type="entry name" value="LONG-CHAIN-FATTY-ACID--COA LIGASE"/>
    <property type="match status" value="1"/>
</dbReference>
<keyword evidence="1" id="KW-0547">Nucleotide-binding</keyword>
<evidence type="ECO:0000256" key="1">
    <source>
        <dbReference type="ARBA" id="ARBA00022741"/>
    </source>
</evidence>
<dbReference type="AlphaFoldDB" id="A0A2S8I7K2"/>
<comment type="caution">
    <text evidence="4">The sequence shown here is derived from an EMBL/GenBank/DDBJ whole genome shotgun (WGS) entry which is preliminary data.</text>
</comment>
<evidence type="ECO:0000313" key="4">
    <source>
        <dbReference type="EMBL" id="PQP10764.1"/>
    </source>
</evidence>
<dbReference type="InterPro" id="IPR020845">
    <property type="entry name" value="AMP-binding_CS"/>
</dbReference>
<dbReference type="InterPro" id="IPR042099">
    <property type="entry name" value="ANL_N_sf"/>
</dbReference>
<feature type="domain" description="AMP-dependent synthetase/ligase" evidence="3">
    <location>
        <begin position="29"/>
        <end position="433"/>
    </location>
</feature>
<organism evidence="4 5">
    <name type="scientific">Rhodococcus opacus</name>
    <name type="common">Nocardia opaca</name>
    <dbReference type="NCBI Taxonomy" id="37919"/>
    <lineage>
        <taxon>Bacteria</taxon>
        <taxon>Bacillati</taxon>
        <taxon>Actinomycetota</taxon>
        <taxon>Actinomycetes</taxon>
        <taxon>Mycobacteriales</taxon>
        <taxon>Nocardiaceae</taxon>
        <taxon>Rhodococcus</taxon>
    </lineage>
</organism>
<dbReference type="CDD" id="cd05907">
    <property type="entry name" value="VL_LC_FACS_like"/>
    <property type="match status" value="1"/>
</dbReference>
<dbReference type="PROSITE" id="PS00455">
    <property type="entry name" value="AMP_BINDING"/>
    <property type="match status" value="1"/>
</dbReference>
<dbReference type="Pfam" id="PF00501">
    <property type="entry name" value="AMP-binding"/>
    <property type="match status" value="1"/>
</dbReference>
<evidence type="ECO:0000259" key="3">
    <source>
        <dbReference type="Pfam" id="PF00501"/>
    </source>
</evidence>
<dbReference type="GO" id="GO:0004467">
    <property type="term" value="F:long-chain fatty acid-CoA ligase activity"/>
    <property type="evidence" value="ECO:0007669"/>
    <property type="project" value="TreeGrafter"/>
</dbReference>
<accession>A0A2S8I7K2</accession>
<dbReference type="InterPro" id="IPR000873">
    <property type="entry name" value="AMP-dep_synth/lig_dom"/>
</dbReference>
<dbReference type="Proteomes" id="UP000239290">
    <property type="component" value="Unassembled WGS sequence"/>
</dbReference>